<feature type="signal peptide" evidence="2">
    <location>
        <begin position="1"/>
        <end position="32"/>
    </location>
</feature>
<dbReference type="InterPro" id="IPR005064">
    <property type="entry name" value="BUG"/>
</dbReference>
<dbReference type="Gene3D" id="3.40.190.10">
    <property type="entry name" value="Periplasmic binding protein-like II"/>
    <property type="match status" value="1"/>
</dbReference>
<dbReference type="Pfam" id="PF03401">
    <property type="entry name" value="TctC"/>
    <property type="match status" value="1"/>
</dbReference>
<feature type="chain" id="PRO_5015708933" evidence="2">
    <location>
        <begin position="33"/>
        <end position="332"/>
    </location>
</feature>
<dbReference type="InterPro" id="IPR042100">
    <property type="entry name" value="Bug_dom1"/>
</dbReference>
<dbReference type="AlphaFoldDB" id="A0A2S9K215"/>
<sequence length="332" mass="35183">MKPFQQQPLRRRLIGAAAAALCTFGALGPLQAQTAAWPSAKPIRLVVGFAAGGTTDVMARIVAKSLSDSLGQSVVVDNKPGASSNVAASEVIRAQPDGYTFLVAPTSTETANPYLFKQNINPARDLTPIAGIGRSQMYLVVKPQSTFKDARELVDFARKNPGKLSYASSGAGTPPHLAAELFKQAAGIFAVHIPYRGAAPALQDVLGGQADYVMDPGIAFPHVRSGKARMLAVAGSKRSPFFPEVPTLSELGFKAELDLWFGIWSPNGTPAEINARMAREVAKALTQAHSKERYDALGAEPVGLDTADFKALLASEAKQLSTLIRDKNISAD</sequence>
<evidence type="ECO:0000256" key="1">
    <source>
        <dbReference type="ARBA" id="ARBA00006987"/>
    </source>
</evidence>
<dbReference type="PANTHER" id="PTHR42928:SF5">
    <property type="entry name" value="BLR1237 PROTEIN"/>
    <property type="match status" value="1"/>
</dbReference>
<dbReference type="OrthoDB" id="8678477at2"/>
<organism evidence="3 4">
    <name type="scientific">Malikia granosa</name>
    <dbReference type="NCBI Taxonomy" id="263067"/>
    <lineage>
        <taxon>Bacteria</taxon>
        <taxon>Pseudomonadati</taxon>
        <taxon>Pseudomonadota</taxon>
        <taxon>Betaproteobacteria</taxon>
        <taxon>Burkholderiales</taxon>
        <taxon>Comamonadaceae</taxon>
        <taxon>Malikia</taxon>
    </lineage>
</organism>
<proteinExistence type="inferred from homology"/>
<dbReference type="PIRSF" id="PIRSF017082">
    <property type="entry name" value="YflP"/>
    <property type="match status" value="1"/>
</dbReference>
<reference evidence="3 4" key="1">
    <citation type="submission" date="2018-03" db="EMBL/GenBank/DDBJ databases">
        <title>Comparative genomics illustrates the genes involved in a hyperalkaliphilic mechanisms of Serpentinomonas isolated from highly-alkaline calcium-rich serpentinized springs.</title>
        <authorList>
            <person name="Suzuki S."/>
            <person name="Ishii S."/>
            <person name="Walworth N."/>
            <person name="Bird L."/>
            <person name="Kuenen J.G."/>
            <person name="Nealson K.H."/>
        </authorList>
    </citation>
    <scope>NUCLEOTIDE SEQUENCE [LARGE SCALE GENOMIC DNA]</scope>
    <source>
        <strain evidence="3 4">P1</strain>
    </source>
</reference>
<dbReference type="PANTHER" id="PTHR42928">
    <property type="entry name" value="TRICARBOXYLATE-BINDING PROTEIN"/>
    <property type="match status" value="1"/>
</dbReference>
<keyword evidence="2" id="KW-0732">Signal</keyword>
<gene>
    <name evidence="3" type="ORF">C6P64_14285</name>
</gene>
<evidence type="ECO:0000313" key="4">
    <source>
        <dbReference type="Proteomes" id="UP000238589"/>
    </source>
</evidence>
<dbReference type="CDD" id="cd07012">
    <property type="entry name" value="PBP2_Bug_TTT"/>
    <property type="match status" value="1"/>
</dbReference>
<dbReference type="EMBL" id="PVLQ01000064">
    <property type="protein sequence ID" value="PRD64510.1"/>
    <property type="molecule type" value="Genomic_DNA"/>
</dbReference>
<dbReference type="Proteomes" id="UP000238589">
    <property type="component" value="Unassembled WGS sequence"/>
</dbReference>
<comment type="caution">
    <text evidence="3">The sequence shown here is derived from an EMBL/GenBank/DDBJ whole genome shotgun (WGS) entry which is preliminary data.</text>
</comment>
<evidence type="ECO:0000256" key="2">
    <source>
        <dbReference type="SAM" id="SignalP"/>
    </source>
</evidence>
<comment type="similarity">
    <text evidence="1">Belongs to the UPF0065 (bug) family.</text>
</comment>
<accession>A0A2S9K215</accession>
<dbReference type="RefSeq" id="WP_105749229.1">
    <property type="nucleotide sequence ID" value="NZ_PVLQ01000064.1"/>
</dbReference>
<dbReference type="Gene3D" id="3.40.190.150">
    <property type="entry name" value="Bordetella uptake gene, domain 1"/>
    <property type="match status" value="1"/>
</dbReference>
<dbReference type="SUPFAM" id="SSF53850">
    <property type="entry name" value="Periplasmic binding protein-like II"/>
    <property type="match status" value="1"/>
</dbReference>
<keyword evidence="4" id="KW-1185">Reference proteome</keyword>
<protein>
    <submittedName>
        <fullName evidence="3">ABC transporter substrate-binding protein</fullName>
    </submittedName>
</protein>
<evidence type="ECO:0000313" key="3">
    <source>
        <dbReference type="EMBL" id="PRD64510.1"/>
    </source>
</evidence>
<name>A0A2S9K215_9BURK</name>